<accession>A0ACD1AEH8</accession>
<proteinExistence type="predicted"/>
<dbReference type="EMBL" id="CP042469">
    <property type="protein sequence ID" value="QOX64694.1"/>
    <property type="molecule type" value="Genomic_DNA"/>
</dbReference>
<organism evidence="1 2">
    <name type="scientific">Anoxybacterium hadale</name>
    <dbReference type="NCBI Taxonomy" id="3408580"/>
    <lineage>
        <taxon>Bacteria</taxon>
        <taxon>Bacillati</taxon>
        <taxon>Bacillota</taxon>
        <taxon>Clostridia</taxon>
        <taxon>Peptostreptococcales</taxon>
        <taxon>Anaerovoracaceae</taxon>
        <taxon>Anoxybacterium</taxon>
    </lineage>
</organism>
<name>A0ACD1AEH8_9FIRM</name>
<dbReference type="Proteomes" id="UP000594014">
    <property type="component" value="Chromosome"/>
</dbReference>
<protein>
    <submittedName>
        <fullName evidence="1">Uncharacterized protein</fullName>
    </submittedName>
</protein>
<evidence type="ECO:0000313" key="1">
    <source>
        <dbReference type="EMBL" id="QOX64694.1"/>
    </source>
</evidence>
<sequence>MDYRERIEVKVGILFEAADQYLSDQITMEEAKERISIEMASIRPAQFEAVKRELEKRFKNAGNGVVSQKLFLLLGNYLTPPFHRLPGGHPLRNYAEETAYARSVLLQIDEREEEETAEEEWQRLYALLLEFTIHFTRQEKNFFPLLTFKGMGPQVERASILGSQALKALAENLERLEEGDLIDFLYYQRNLSKTFTKYLDLSERVLSVRALSLLSSEEFVTLRKKDDEEGYSYLKPPTEFIPEKTAWNGAGISDDNDMEQANNLDRADLPKIPPHVKKMLLQESEHPLHFDIKEGGRTFRITYSLLDETDGASGTLESAPAVKGEGISSRKVEADQNVAELFRQYPRFQEDFFRLEEELVYLKGPFGLELLNDSTVAMVAKSLRIDSTDFLTRINQLLESY</sequence>
<evidence type="ECO:0000313" key="2">
    <source>
        <dbReference type="Proteomes" id="UP000594014"/>
    </source>
</evidence>
<gene>
    <name evidence="1" type="ORF">FRZ06_15755</name>
</gene>
<reference evidence="1" key="1">
    <citation type="submission" date="2019-08" db="EMBL/GenBank/DDBJ databases">
        <title>Genome sequence of Clostridiales bacterium MT110.</title>
        <authorList>
            <person name="Cao J."/>
        </authorList>
    </citation>
    <scope>NUCLEOTIDE SEQUENCE</scope>
    <source>
        <strain evidence="1">MT110</strain>
    </source>
</reference>
<keyword evidence="2" id="KW-1185">Reference proteome</keyword>